<dbReference type="InterPro" id="IPR005025">
    <property type="entry name" value="FMN_Rdtase-like_dom"/>
</dbReference>
<organism evidence="2 3">
    <name type="scientific">Nocardioides yefusunii</name>
    <dbReference type="NCBI Taxonomy" id="2500546"/>
    <lineage>
        <taxon>Bacteria</taxon>
        <taxon>Bacillati</taxon>
        <taxon>Actinomycetota</taxon>
        <taxon>Actinomycetes</taxon>
        <taxon>Propionibacteriales</taxon>
        <taxon>Nocardioidaceae</taxon>
        <taxon>Nocardioides</taxon>
    </lineage>
</organism>
<evidence type="ECO:0000313" key="3">
    <source>
        <dbReference type="Proteomes" id="UP001596098"/>
    </source>
</evidence>
<proteinExistence type="predicted"/>
<reference evidence="3" key="1">
    <citation type="journal article" date="2019" name="Int. J. Syst. Evol. Microbiol.">
        <title>The Global Catalogue of Microorganisms (GCM) 10K type strain sequencing project: providing services to taxonomists for standard genome sequencing and annotation.</title>
        <authorList>
            <consortium name="The Broad Institute Genomics Platform"/>
            <consortium name="The Broad Institute Genome Sequencing Center for Infectious Disease"/>
            <person name="Wu L."/>
            <person name="Ma J."/>
        </authorList>
    </citation>
    <scope>NUCLEOTIDE SEQUENCE [LARGE SCALE GENOMIC DNA]</scope>
    <source>
        <strain evidence="3">DFY28</strain>
    </source>
</reference>
<comment type="caution">
    <text evidence="2">The sequence shown here is derived from an EMBL/GenBank/DDBJ whole genome shotgun (WGS) entry which is preliminary data.</text>
</comment>
<dbReference type="SUPFAM" id="SSF52218">
    <property type="entry name" value="Flavoproteins"/>
    <property type="match status" value="1"/>
</dbReference>
<dbReference type="InterPro" id="IPR029039">
    <property type="entry name" value="Flavoprotein-like_sf"/>
</dbReference>
<dbReference type="RefSeq" id="WP_206611296.1">
    <property type="nucleotide sequence ID" value="NZ_CP034929.1"/>
</dbReference>
<dbReference type="Proteomes" id="UP001596098">
    <property type="component" value="Unassembled WGS sequence"/>
</dbReference>
<dbReference type="EC" id="1.-.-.-" evidence="2"/>
<keyword evidence="2" id="KW-0560">Oxidoreductase</keyword>
<dbReference type="InterPro" id="IPR050712">
    <property type="entry name" value="NAD(P)H-dep_reductase"/>
</dbReference>
<accession>A0ABW1R2D5</accession>
<dbReference type="PANTHER" id="PTHR30543">
    <property type="entry name" value="CHROMATE REDUCTASE"/>
    <property type="match status" value="1"/>
</dbReference>
<sequence length="179" mass="18543">MTVKIGYIIGSLSSTSMNRAAFEAVKKNAPAGVEFSEIAISELPFYSQDAEVEFPAVAQGFKDAIEASDALVVVTPTFNNSLPGALKNALDWSSRPWGNNSFAGKPVAVASASPSGHAGAPAANHVADVLGFGEAKVLETQFNLTVSESTFTAEGDFAEDETKARAAEFVAAIAANAQV</sequence>
<keyword evidence="3" id="KW-1185">Reference proteome</keyword>
<dbReference type="GO" id="GO:0016491">
    <property type="term" value="F:oxidoreductase activity"/>
    <property type="evidence" value="ECO:0007669"/>
    <property type="project" value="UniProtKB-KW"/>
</dbReference>
<dbReference type="PANTHER" id="PTHR30543:SF21">
    <property type="entry name" value="NAD(P)H-DEPENDENT FMN REDUCTASE LOT6"/>
    <property type="match status" value="1"/>
</dbReference>
<evidence type="ECO:0000259" key="1">
    <source>
        <dbReference type="Pfam" id="PF03358"/>
    </source>
</evidence>
<name>A0ABW1R2D5_9ACTN</name>
<gene>
    <name evidence="2" type="ORF">ACFPWU_13585</name>
</gene>
<dbReference type="Gene3D" id="3.40.50.360">
    <property type="match status" value="1"/>
</dbReference>
<evidence type="ECO:0000313" key="2">
    <source>
        <dbReference type="EMBL" id="MFC6154695.1"/>
    </source>
</evidence>
<feature type="domain" description="NADPH-dependent FMN reductase-like" evidence="1">
    <location>
        <begin position="3"/>
        <end position="144"/>
    </location>
</feature>
<dbReference type="Pfam" id="PF03358">
    <property type="entry name" value="FMN_red"/>
    <property type="match status" value="1"/>
</dbReference>
<protein>
    <submittedName>
        <fullName evidence="2">NADPH-dependent FMN reductase</fullName>
        <ecNumber evidence="2">1.-.-.-</ecNumber>
    </submittedName>
</protein>
<dbReference type="EMBL" id="JBHSQI010000008">
    <property type="protein sequence ID" value="MFC6154695.1"/>
    <property type="molecule type" value="Genomic_DNA"/>
</dbReference>